<accession>A0AAD4GGZ7</accession>
<reference evidence="2" key="2">
    <citation type="journal article" date="2020" name="Nat. Commun.">
        <title>Large-scale genome sequencing of mycorrhizal fungi provides insights into the early evolution of symbiotic traits.</title>
        <authorList>
            <person name="Miyauchi S."/>
            <person name="Kiss E."/>
            <person name="Kuo A."/>
            <person name="Drula E."/>
            <person name="Kohler A."/>
            <person name="Sanchez-Garcia M."/>
            <person name="Morin E."/>
            <person name="Andreopoulos B."/>
            <person name="Barry K.W."/>
            <person name="Bonito G."/>
            <person name="Buee M."/>
            <person name="Carver A."/>
            <person name="Chen C."/>
            <person name="Cichocki N."/>
            <person name="Clum A."/>
            <person name="Culley D."/>
            <person name="Crous P.W."/>
            <person name="Fauchery L."/>
            <person name="Girlanda M."/>
            <person name="Hayes R.D."/>
            <person name="Keri Z."/>
            <person name="LaButti K."/>
            <person name="Lipzen A."/>
            <person name="Lombard V."/>
            <person name="Magnuson J."/>
            <person name="Maillard F."/>
            <person name="Murat C."/>
            <person name="Nolan M."/>
            <person name="Ohm R.A."/>
            <person name="Pangilinan J."/>
            <person name="Pereira M.F."/>
            <person name="Perotto S."/>
            <person name="Peter M."/>
            <person name="Pfister S."/>
            <person name="Riley R."/>
            <person name="Sitrit Y."/>
            <person name="Stielow J.B."/>
            <person name="Szollosi G."/>
            <person name="Zifcakova L."/>
            <person name="Stursova M."/>
            <person name="Spatafora J.W."/>
            <person name="Tedersoo L."/>
            <person name="Vaario L.M."/>
            <person name="Yamada A."/>
            <person name="Yan M."/>
            <person name="Wang P."/>
            <person name="Xu J."/>
            <person name="Bruns T."/>
            <person name="Baldrian P."/>
            <person name="Vilgalys R."/>
            <person name="Dunand C."/>
            <person name="Henrissat B."/>
            <person name="Grigoriev I.V."/>
            <person name="Hibbett D."/>
            <person name="Nagy L.G."/>
            <person name="Martin F.M."/>
        </authorList>
    </citation>
    <scope>NUCLEOTIDE SEQUENCE</scope>
    <source>
        <strain evidence="2">BED1</strain>
    </source>
</reference>
<dbReference type="Proteomes" id="UP001194468">
    <property type="component" value="Unassembled WGS sequence"/>
</dbReference>
<name>A0AAD4GGZ7_BOLED</name>
<evidence type="ECO:0000256" key="1">
    <source>
        <dbReference type="SAM" id="MobiDB-lite"/>
    </source>
</evidence>
<organism evidence="2 3">
    <name type="scientific">Boletus edulis BED1</name>
    <dbReference type="NCBI Taxonomy" id="1328754"/>
    <lineage>
        <taxon>Eukaryota</taxon>
        <taxon>Fungi</taxon>
        <taxon>Dikarya</taxon>
        <taxon>Basidiomycota</taxon>
        <taxon>Agaricomycotina</taxon>
        <taxon>Agaricomycetes</taxon>
        <taxon>Agaricomycetidae</taxon>
        <taxon>Boletales</taxon>
        <taxon>Boletineae</taxon>
        <taxon>Boletaceae</taxon>
        <taxon>Boletoideae</taxon>
        <taxon>Boletus</taxon>
    </lineage>
</organism>
<keyword evidence="3" id="KW-1185">Reference proteome</keyword>
<proteinExistence type="predicted"/>
<dbReference type="AlphaFoldDB" id="A0AAD4GGZ7"/>
<comment type="caution">
    <text evidence="2">The sequence shown here is derived from an EMBL/GenBank/DDBJ whole genome shotgun (WGS) entry which is preliminary data.</text>
</comment>
<dbReference type="EMBL" id="WHUW01000006">
    <property type="protein sequence ID" value="KAF8444482.1"/>
    <property type="molecule type" value="Genomic_DNA"/>
</dbReference>
<gene>
    <name evidence="2" type="ORF">L210DRAFT_3642725</name>
</gene>
<evidence type="ECO:0000313" key="3">
    <source>
        <dbReference type="Proteomes" id="UP001194468"/>
    </source>
</evidence>
<protein>
    <submittedName>
        <fullName evidence="2">Uncharacterized protein</fullName>
    </submittedName>
</protein>
<sequence>MPMLKKRKMDGIDAKSTHKACSGSSVDKVKEESEDESRNFSVHVQAYRTVVEKKPGRNGKTSSTTTFMSKPGFKFNTNFSFAKFEMKIASVLSCSFAALPVAQLEWKFEGQPQSAPHKNIAKESGYKILVDVIKAKRPTDKVIVLLYTTQPLKEISNHNEQQATKDCSAFILAHFIAYIHELDYNNM</sequence>
<reference evidence="2" key="1">
    <citation type="submission" date="2019-10" db="EMBL/GenBank/DDBJ databases">
        <authorList>
            <consortium name="DOE Joint Genome Institute"/>
            <person name="Kuo A."/>
            <person name="Miyauchi S."/>
            <person name="Kiss E."/>
            <person name="Drula E."/>
            <person name="Kohler A."/>
            <person name="Sanchez-Garcia M."/>
            <person name="Andreopoulos B."/>
            <person name="Barry K.W."/>
            <person name="Bonito G."/>
            <person name="Buee M."/>
            <person name="Carver A."/>
            <person name="Chen C."/>
            <person name="Cichocki N."/>
            <person name="Clum A."/>
            <person name="Culley D."/>
            <person name="Crous P.W."/>
            <person name="Fauchery L."/>
            <person name="Girlanda M."/>
            <person name="Hayes R."/>
            <person name="Keri Z."/>
            <person name="LaButti K."/>
            <person name="Lipzen A."/>
            <person name="Lombard V."/>
            <person name="Magnuson J."/>
            <person name="Maillard F."/>
            <person name="Morin E."/>
            <person name="Murat C."/>
            <person name="Nolan M."/>
            <person name="Ohm R."/>
            <person name="Pangilinan J."/>
            <person name="Pereira M."/>
            <person name="Perotto S."/>
            <person name="Peter M."/>
            <person name="Riley R."/>
            <person name="Sitrit Y."/>
            <person name="Stielow B."/>
            <person name="Szollosi G."/>
            <person name="Zifcakova L."/>
            <person name="Stursova M."/>
            <person name="Spatafora J.W."/>
            <person name="Tedersoo L."/>
            <person name="Vaario L.-M."/>
            <person name="Yamada A."/>
            <person name="Yan M."/>
            <person name="Wang P."/>
            <person name="Xu J."/>
            <person name="Bruns T."/>
            <person name="Baldrian P."/>
            <person name="Vilgalys R."/>
            <person name="Henrissat B."/>
            <person name="Grigoriev I.V."/>
            <person name="Hibbett D."/>
            <person name="Nagy L.G."/>
            <person name="Martin F.M."/>
        </authorList>
    </citation>
    <scope>NUCLEOTIDE SEQUENCE</scope>
    <source>
        <strain evidence="2">BED1</strain>
    </source>
</reference>
<feature type="region of interest" description="Disordered" evidence="1">
    <location>
        <begin position="1"/>
        <end position="37"/>
    </location>
</feature>
<evidence type="ECO:0000313" key="2">
    <source>
        <dbReference type="EMBL" id="KAF8444482.1"/>
    </source>
</evidence>